<evidence type="ECO:0000313" key="7">
    <source>
        <dbReference type="Proteomes" id="UP000056109"/>
    </source>
</evidence>
<dbReference type="PANTHER" id="PTHR43072">
    <property type="entry name" value="N-ACETYLTRANSFERASE"/>
    <property type="match status" value="1"/>
</dbReference>
<evidence type="ECO:0000259" key="5">
    <source>
        <dbReference type="PROSITE" id="PS51186"/>
    </source>
</evidence>
<accession>A0A0U5ETD5</accession>
<keyword evidence="1 6" id="KW-0808">Transferase</keyword>
<dbReference type="SUPFAM" id="SSF55729">
    <property type="entry name" value="Acyl-CoA N-acyltransferases (Nat)"/>
    <property type="match status" value="1"/>
</dbReference>
<dbReference type="KEGG" id="asz:ASN_1591"/>
<dbReference type="Pfam" id="PF00583">
    <property type="entry name" value="Acetyltransf_1"/>
    <property type="match status" value="1"/>
</dbReference>
<comment type="catalytic activity">
    <reaction evidence="3">
        <text>L-methionine sulfoximine + acetyl-CoA = N-acetyl-L-methionine sulfoximine + CoA + H(+)</text>
        <dbReference type="Rhea" id="RHEA:47660"/>
        <dbReference type="ChEBI" id="CHEBI:15378"/>
        <dbReference type="ChEBI" id="CHEBI:57287"/>
        <dbReference type="ChEBI" id="CHEBI:57288"/>
        <dbReference type="ChEBI" id="CHEBI:87826"/>
        <dbReference type="ChEBI" id="CHEBI:87827"/>
    </reaction>
</comment>
<evidence type="ECO:0000256" key="4">
    <source>
        <dbReference type="ARBA" id="ARBA00051334"/>
    </source>
</evidence>
<dbReference type="CDD" id="cd04301">
    <property type="entry name" value="NAT_SF"/>
    <property type="match status" value="1"/>
</dbReference>
<dbReference type="Gene3D" id="3.40.630.30">
    <property type="match status" value="1"/>
</dbReference>
<dbReference type="PANTHER" id="PTHR43072:SF23">
    <property type="entry name" value="UPF0039 PROTEIN C11D3.02C"/>
    <property type="match status" value="1"/>
</dbReference>
<organism evidence="6 7">
    <name type="scientific">Acetobacter senegalensis</name>
    <dbReference type="NCBI Taxonomy" id="446692"/>
    <lineage>
        <taxon>Bacteria</taxon>
        <taxon>Pseudomonadati</taxon>
        <taxon>Pseudomonadota</taxon>
        <taxon>Alphaproteobacteria</taxon>
        <taxon>Acetobacterales</taxon>
        <taxon>Acetobacteraceae</taxon>
        <taxon>Acetobacter</taxon>
    </lineage>
</organism>
<dbReference type="GO" id="GO:0102971">
    <property type="term" value="F:phosphinothricin N-acetyltransferase activity"/>
    <property type="evidence" value="ECO:0007669"/>
    <property type="project" value="UniProtKB-EC"/>
</dbReference>
<dbReference type="FunFam" id="3.40.630.30:FF:000026">
    <property type="entry name" value="Phosphinothricin acetyltransferase"/>
    <property type="match status" value="1"/>
</dbReference>
<dbReference type="InterPro" id="IPR016181">
    <property type="entry name" value="Acyl_CoA_acyltransferase"/>
</dbReference>
<comment type="catalytic activity">
    <reaction evidence="4">
        <text>L-methionine sulfone + acetyl-CoA = N-acetyl-L-methionine sulfone + CoA + H(+)</text>
        <dbReference type="Rhea" id="RHEA:47656"/>
        <dbReference type="ChEBI" id="CHEBI:15378"/>
        <dbReference type="ChEBI" id="CHEBI:57287"/>
        <dbReference type="ChEBI" id="CHEBI:57288"/>
        <dbReference type="ChEBI" id="CHEBI:87824"/>
        <dbReference type="ChEBI" id="CHEBI:87825"/>
    </reaction>
</comment>
<evidence type="ECO:0000256" key="2">
    <source>
        <dbReference type="ARBA" id="ARBA00023315"/>
    </source>
</evidence>
<keyword evidence="7" id="KW-1185">Reference proteome</keyword>
<evidence type="ECO:0000256" key="3">
    <source>
        <dbReference type="ARBA" id="ARBA00050603"/>
    </source>
</evidence>
<dbReference type="Proteomes" id="UP000056109">
    <property type="component" value="Chromosome I"/>
</dbReference>
<gene>
    <name evidence="6" type="primary">yncA</name>
    <name evidence="6" type="ORF">ASN_1591</name>
</gene>
<reference evidence="7" key="1">
    <citation type="submission" date="2014-09" db="EMBL/GenBank/DDBJ databases">
        <authorList>
            <person name="Illeghems K.G."/>
        </authorList>
    </citation>
    <scope>NUCLEOTIDE SEQUENCE [LARGE SCALE GENOMIC DNA]</scope>
    <source>
        <strain evidence="7">108B</strain>
    </source>
</reference>
<dbReference type="AlphaFoldDB" id="A0A0U5ETD5"/>
<name>A0A0U5ETD5_9PROT</name>
<dbReference type="EMBL" id="LN606600">
    <property type="protein sequence ID" value="CEF40937.1"/>
    <property type="molecule type" value="Genomic_DNA"/>
</dbReference>
<evidence type="ECO:0000313" key="6">
    <source>
        <dbReference type="EMBL" id="CEF40937.1"/>
    </source>
</evidence>
<dbReference type="PROSITE" id="PS51186">
    <property type="entry name" value="GNAT"/>
    <property type="match status" value="1"/>
</dbReference>
<keyword evidence="2 6" id="KW-0012">Acyltransferase</keyword>
<dbReference type="InterPro" id="IPR000182">
    <property type="entry name" value="GNAT_dom"/>
</dbReference>
<sequence length="207" mass="23089">MSPCGRETSAFRQKKTRLLDVTGFSNTPQSSAKVRRHGMLVRNATEQDAPAIAHIYNHNVQFSTAIWNERVVDGPDRERWIRERQVAGYPVLVAQDKAGKVVGYASFGPWRAFDGYRHTVEHSVYVDPDHQRKGIGRLLLEALIDRAKADGLHVMVAGIEAGNEGSIALHKALGFEETGVMKEVGAKFGRWLDLAFLCLKLDDRPIP</sequence>
<evidence type="ECO:0000256" key="1">
    <source>
        <dbReference type="ARBA" id="ARBA00022679"/>
    </source>
</evidence>
<proteinExistence type="predicted"/>
<dbReference type="PATRIC" id="fig|446692.3.peg.1618"/>
<dbReference type="EC" id="2.3.1.183" evidence="6"/>
<protein>
    <submittedName>
        <fullName evidence="6">Phosphinothricin acetyltransferase</fullName>
        <ecNumber evidence="6">2.3.1.183</ecNumber>
    </submittedName>
</protein>
<feature type="domain" description="N-acetyltransferase" evidence="5">
    <location>
        <begin position="39"/>
        <end position="203"/>
    </location>
</feature>